<keyword evidence="3" id="KW-1185">Reference proteome</keyword>
<reference evidence="2" key="1">
    <citation type="submission" date="2020-09" db="EMBL/GenBank/DDBJ databases">
        <title>Genome-Enabled Discovery of Anthraquinone Biosynthesis in Senna tora.</title>
        <authorList>
            <person name="Kang S.-H."/>
            <person name="Pandey R.P."/>
            <person name="Lee C.-M."/>
            <person name="Sim J.-S."/>
            <person name="Jeong J.-T."/>
            <person name="Choi B.-S."/>
            <person name="Jung M."/>
            <person name="Ginzburg D."/>
            <person name="Zhao K."/>
            <person name="Won S.Y."/>
            <person name="Oh T.-J."/>
            <person name="Yu Y."/>
            <person name="Kim N.-H."/>
            <person name="Lee O.R."/>
            <person name="Lee T.-H."/>
            <person name="Bashyal P."/>
            <person name="Kim T.-S."/>
            <person name="Lee W.-H."/>
            <person name="Kawkins C."/>
            <person name="Kim C.-K."/>
            <person name="Kim J.S."/>
            <person name="Ahn B.O."/>
            <person name="Rhee S.Y."/>
            <person name="Sohng J.K."/>
        </authorList>
    </citation>
    <scope>NUCLEOTIDE SEQUENCE</scope>
    <source>
        <tissue evidence="2">Leaf</tissue>
    </source>
</reference>
<protein>
    <submittedName>
        <fullName evidence="2">Uncharacterized protein</fullName>
    </submittedName>
</protein>
<evidence type="ECO:0000313" key="3">
    <source>
        <dbReference type="Proteomes" id="UP000634136"/>
    </source>
</evidence>
<comment type="caution">
    <text evidence="2">The sequence shown here is derived from an EMBL/GenBank/DDBJ whole genome shotgun (WGS) entry which is preliminary data.</text>
</comment>
<gene>
    <name evidence="2" type="ORF">G2W53_014641</name>
</gene>
<dbReference type="Proteomes" id="UP000634136">
    <property type="component" value="Unassembled WGS sequence"/>
</dbReference>
<dbReference type="AlphaFoldDB" id="A0A834WTX3"/>
<proteinExistence type="predicted"/>
<evidence type="ECO:0000256" key="1">
    <source>
        <dbReference type="SAM" id="MobiDB-lite"/>
    </source>
</evidence>
<evidence type="ECO:0000313" key="2">
    <source>
        <dbReference type="EMBL" id="KAF7832308.1"/>
    </source>
</evidence>
<dbReference type="EMBL" id="JAAIUW010000005">
    <property type="protein sequence ID" value="KAF7832308.1"/>
    <property type="molecule type" value="Genomic_DNA"/>
</dbReference>
<feature type="compositionally biased region" description="Basic residues" evidence="1">
    <location>
        <begin position="1"/>
        <end position="12"/>
    </location>
</feature>
<sequence>MEHQRKMARKSRREQVVECPEEETHKENQKKRARKSKEEQVVECPEEQTHNRLLDNKHRTKIWEGVRLDVVRMMKPYNINVFSLIAIPKIKKLAFRPNAIEKLDVGKDVRDFLRHSGFENVLGLFEEHNMLLVFLYFGLIDSLNILGLPIHGTPILSIRPKDKDKFKSTPENLFPGVKDILNQRGFDLNKLKTVATARKGDDFIYSLKLRVRVTVLCIMGSYIIPSPSSGFLS</sequence>
<name>A0A834WTX3_9FABA</name>
<accession>A0A834WTX3</accession>
<organism evidence="2 3">
    <name type="scientific">Senna tora</name>
    <dbReference type="NCBI Taxonomy" id="362788"/>
    <lineage>
        <taxon>Eukaryota</taxon>
        <taxon>Viridiplantae</taxon>
        <taxon>Streptophyta</taxon>
        <taxon>Embryophyta</taxon>
        <taxon>Tracheophyta</taxon>
        <taxon>Spermatophyta</taxon>
        <taxon>Magnoliopsida</taxon>
        <taxon>eudicotyledons</taxon>
        <taxon>Gunneridae</taxon>
        <taxon>Pentapetalae</taxon>
        <taxon>rosids</taxon>
        <taxon>fabids</taxon>
        <taxon>Fabales</taxon>
        <taxon>Fabaceae</taxon>
        <taxon>Caesalpinioideae</taxon>
        <taxon>Cassia clade</taxon>
        <taxon>Senna</taxon>
    </lineage>
</organism>
<feature type="region of interest" description="Disordered" evidence="1">
    <location>
        <begin position="1"/>
        <end position="50"/>
    </location>
</feature>